<dbReference type="Pfam" id="PF03466">
    <property type="entry name" value="LysR_substrate"/>
    <property type="match status" value="1"/>
</dbReference>
<dbReference type="Proteomes" id="UP000611640">
    <property type="component" value="Chromosome"/>
</dbReference>
<dbReference type="PROSITE" id="PS50931">
    <property type="entry name" value="HTH_LYSR"/>
    <property type="match status" value="1"/>
</dbReference>
<protein>
    <submittedName>
        <fullName evidence="6">LysR family transcriptional regulator</fullName>
    </submittedName>
</protein>
<evidence type="ECO:0000256" key="1">
    <source>
        <dbReference type="ARBA" id="ARBA00009437"/>
    </source>
</evidence>
<evidence type="ECO:0000313" key="7">
    <source>
        <dbReference type="Proteomes" id="UP000611640"/>
    </source>
</evidence>
<dbReference type="EMBL" id="AP023355">
    <property type="protein sequence ID" value="BCJ37089.1"/>
    <property type="molecule type" value="Genomic_DNA"/>
</dbReference>
<evidence type="ECO:0000313" key="6">
    <source>
        <dbReference type="EMBL" id="BCJ37089.1"/>
    </source>
</evidence>
<keyword evidence="4" id="KW-0804">Transcription</keyword>
<dbReference type="AlphaFoldDB" id="A0A7R7DSP6"/>
<dbReference type="InterPro" id="IPR005119">
    <property type="entry name" value="LysR_subst-bd"/>
</dbReference>
<accession>A0A7R7DSP6</accession>
<dbReference type="GO" id="GO:0003700">
    <property type="term" value="F:DNA-binding transcription factor activity"/>
    <property type="evidence" value="ECO:0007669"/>
    <property type="project" value="InterPro"/>
</dbReference>
<dbReference type="CDD" id="cd05466">
    <property type="entry name" value="PBP2_LTTR_substrate"/>
    <property type="match status" value="1"/>
</dbReference>
<dbReference type="KEGG" id="atl:Athai_45920"/>
<evidence type="ECO:0000256" key="2">
    <source>
        <dbReference type="ARBA" id="ARBA00023015"/>
    </source>
</evidence>
<reference evidence="6 7" key="1">
    <citation type="submission" date="2020-08" db="EMBL/GenBank/DDBJ databases">
        <title>Whole genome shotgun sequence of Actinocatenispora thailandica NBRC 105041.</title>
        <authorList>
            <person name="Komaki H."/>
            <person name="Tamura T."/>
        </authorList>
    </citation>
    <scope>NUCLEOTIDE SEQUENCE [LARGE SCALE GENOMIC DNA]</scope>
    <source>
        <strain evidence="6 7">NBRC 105041</strain>
    </source>
</reference>
<dbReference type="PANTHER" id="PTHR30126:SF40">
    <property type="entry name" value="HTH-TYPE TRANSCRIPTIONAL REGULATOR GLTR"/>
    <property type="match status" value="1"/>
</dbReference>
<dbReference type="GO" id="GO:0000976">
    <property type="term" value="F:transcription cis-regulatory region binding"/>
    <property type="evidence" value="ECO:0007669"/>
    <property type="project" value="TreeGrafter"/>
</dbReference>
<dbReference type="SUPFAM" id="SSF53850">
    <property type="entry name" value="Periplasmic binding protein-like II"/>
    <property type="match status" value="1"/>
</dbReference>
<keyword evidence="3" id="KW-0238">DNA-binding</keyword>
<gene>
    <name evidence="6" type="ORF">Athai_45920</name>
</gene>
<dbReference type="InterPro" id="IPR036388">
    <property type="entry name" value="WH-like_DNA-bd_sf"/>
</dbReference>
<dbReference type="RefSeq" id="WP_203963352.1">
    <property type="nucleotide sequence ID" value="NZ_AP023355.1"/>
</dbReference>
<sequence>MDLDQLRTALALLRHRTINRTAAAQGLAPSSVSDRIRRLETELGAPLFARDHTGMQPTSAGQQYLRAAAAALHTLDDAAGQLHAGPGLVVGAQASVADELLPAVLDELGSARPDLRVRLRPEPDRGLLLAALERGDIDAAVLLDAGEHLGDLGFPPPDSALEHLDIRPVAMTVVVSPRHPLLGRPVTMGEIQRTGGLIGREPRCSFWMATRRWLGPDVDLTAVGGLAQVRDWTAAGRGIALLPEFAVHADLDSGRLAALDVPAPPLQLRLVWRHDEEATSRLRPLLYALAQA</sequence>
<dbReference type="Gene3D" id="3.40.190.10">
    <property type="entry name" value="Periplasmic binding protein-like II"/>
    <property type="match status" value="2"/>
</dbReference>
<comment type="similarity">
    <text evidence="1">Belongs to the LysR transcriptional regulatory family.</text>
</comment>
<keyword evidence="7" id="KW-1185">Reference proteome</keyword>
<organism evidence="6 7">
    <name type="scientific">Actinocatenispora thailandica</name>
    <dbReference type="NCBI Taxonomy" id="227318"/>
    <lineage>
        <taxon>Bacteria</taxon>
        <taxon>Bacillati</taxon>
        <taxon>Actinomycetota</taxon>
        <taxon>Actinomycetes</taxon>
        <taxon>Micromonosporales</taxon>
        <taxon>Micromonosporaceae</taxon>
        <taxon>Actinocatenispora</taxon>
    </lineage>
</organism>
<evidence type="ECO:0000256" key="3">
    <source>
        <dbReference type="ARBA" id="ARBA00023125"/>
    </source>
</evidence>
<proteinExistence type="inferred from homology"/>
<name>A0A7R7DSP6_9ACTN</name>
<evidence type="ECO:0000256" key="4">
    <source>
        <dbReference type="ARBA" id="ARBA00023163"/>
    </source>
</evidence>
<dbReference type="Gene3D" id="1.10.10.10">
    <property type="entry name" value="Winged helix-like DNA-binding domain superfamily/Winged helix DNA-binding domain"/>
    <property type="match status" value="1"/>
</dbReference>
<dbReference type="InterPro" id="IPR000847">
    <property type="entry name" value="LysR_HTH_N"/>
</dbReference>
<dbReference type="Pfam" id="PF00126">
    <property type="entry name" value="HTH_1"/>
    <property type="match status" value="1"/>
</dbReference>
<keyword evidence="2" id="KW-0805">Transcription regulation</keyword>
<evidence type="ECO:0000259" key="5">
    <source>
        <dbReference type="PROSITE" id="PS50931"/>
    </source>
</evidence>
<dbReference type="PANTHER" id="PTHR30126">
    <property type="entry name" value="HTH-TYPE TRANSCRIPTIONAL REGULATOR"/>
    <property type="match status" value="1"/>
</dbReference>
<feature type="domain" description="HTH lysR-type" evidence="5">
    <location>
        <begin position="1"/>
        <end position="58"/>
    </location>
</feature>
<dbReference type="SUPFAM" id="SSF46785">
    <property type="entry name" value="Winged helix' DNA-binding domain"/>
    <property type="match status" value="1"/>
</dbReference>
<dbReference type="InterPro" id="IPR036390">
    <property type="entry name" value="WH_DNA-bd_sf"/>
</dbReference>